<dbReference type="Gene3D" id="2.40.50.140">
    <property type="entry name" value="Nucleic acid-binding proteins"/>
    <property type="match status" value="1"/>
</dbReference>
<evidence type="ECO:0000256" key="1">
    <source>
        <dbReference type="SAM" id="MobiDB-lite"/>
    </source>
</evidence>
<proteinExistence type="predicted"/>
<keyword evidence="2" id="KW-0238">DNA-binding</keyword>
<dbReference type="GO" id="GO:0003677">
    <property type="term" value="F:DNA binding"/>
    <property type="evidence" value="ECO:0007669"/>
    <property type="project" value="UniProtKB-KW"/>
</dbReference>
<reference evidence="2" key="1">
    <citation type="journal article" date="2019" name="Sci. Rep.">
        <title>Draft genome of Tanacetum cinerariifolium, the natural source of mosquito coil.</title>
        <authorList>
            <person name="Yamashiro T."/>
            <person name="Shiraishi A."/>
            <person name="Satake H."/>
            <person name="Nakayama K."/>
        </authorList>
    </citation>
    <scope>NUCLEOTIDE SEQUENCE</scope>
</reference>
<sequence>MGYQKFGGFGSSSFGSNRFKMNKGVENASNITMIKDVDTMMDNITEGQCFSISKFAIAENSGKLPLLPHKYKISFYKGTVVTRINPFDNNVNGFILEPFNRLLDDTRHYHEHEVVDVIGSVVQLETLLMHSLLLVAKYEGLYLLRMLNCTFWDHWATMWDEYAQKRNELSHVVFILQLGNVKYWDVQLYVFNFYLCVKELPKYDESQFKTEAFTPQEPVVTIAEFFYGAINKMVTSIRECELKTTALCMQGFIDSIKRMGRHIPPARNAIEKWMLWIVKLPHLQNYVRKFLQALSLRWRPKVTTIEEAKDLVKLPFDELIRNLKVYEMVLRNDGVISKSTKENVKFLALKAKITRGQTSNNSVCQDGSDKDEDKDKEEEFNSMMKNL</sequence>
<name>A0A6L2KQM6_TANCI</name>
<evidence type="ECO:0000313" key="2">
    <source>
        <dbReference type="EMBL" id="GEU51843.1"/>
    </source>
</evidence>
<feature type="compositionally biased region" description="Basic and acidic residues" evidence="1">
    <location>
        <begin position="367"/>
        <end position="379"/>
    </location>
</feature>
<organism evidence="2">
    <name type="scientific">Tanacetum cinerariifolium</name>
    <name type="common">Dalmatian daisy</name>
    <name type="synonym">Chrysanthemum cinerariifolium</name>
    <dbReference type="NCBI Taxonomy" id="118510"/>
    <lineage>
        <taxon>Eukaryota</taxon>
        <taxon>Viridiplantae</taxon>
        <taxon>Streptophyta</taxon>
        <taxon>Embryophyta</taxon>
        <taxon>Tracheophyta</taxon>
        <taxon>Spermatophyta</taxon>
        <taxon>Magnoliopsida</taxon>
        <taxon>eudicotyledons</taxon>
        <taxon>Gunneridae</taxon>
        <taxon>Pentapetalae</taxon>
        <taxon>asterids</taxon>
        <taxon>campanulids</taxon>
        <taxon>Asterales</taxon>
        <taxon>Asteraceae</taxon>
        <taxon>Asteroideae</taxon>
        <taxon>Anthemideae</taxon>
        <taxon>Anthemidinae</taxon>
        <taxon>Tanacetum</taxon>
    </lineage>
</organism>
<comment type="caution">
    <text evidence="2">The sequence shown here is derived from an EMBL/GenBank/DDBJ whole genome shotgun (WGS) entry which is preliminary data.</text>
</comment>
<gene>
    <name evidence="2" type="ORF">Tci_023821</name>
</gene>
<dbReference type="EMBL" id="BKCJ010002927">
    <property type="protein sequence ID" value="GEU51843.1"/>
    <property type="molecule type" value="Genomic_DNA"/>
</dbReference>
<feature type="region of interest" description="Disordered" evidence="1">
    <location>
        <begin position="358"/>
        <end position="387"/>
    </location>
</feature>
<dbReference type="AlphaFoldDB" id="A0A6L2KQM6"/>
<accession>A0A6L2KQM6</accession>
<dbReference type="InterPro" id="IPR012340">
    <property type="entry name" value="NA-bd_OB-fold"/>
</dbReference>
<protein>
    <submittedName>
        <fullName evidence="2">Replication protein A 70 kDa DNA-binding subunit B</fullName>
    </submittedName>
</protein>